<feature type="compositionally biased region" description="Gly residues" evidence="1">
    <location>
        <begin position="370"/>
        <end position="379"/>
    </location>
</feature>
<feature type="compositionally biased region" description="Acidic residues" evidence="1">
    <location>
        <begin position="355"/>
        <end position="369"/>
    </location>
</feature>
<dbReference type="InterPro" id="IPR006886">
    <property type="entry name" value="RNA_pol_III_Rpc5"/>
</dbReference>
<name>A0AAV9J457_9PEZI</name>
<protein>
    <submittedName>
        <fullName evidence="2">Uncharacterized protein</fullName>
    </submittedName>
</protein>
<comment type="caution">
    <text evidence="2">The sequence shown here is derived from an EMBL/GenBank/DDBJ whole genome shotgun (WGS) entry which is preliminary data.</text>
</comment>
<feature type="compositionally biased region" description="Basic and acidic residues" evidence="1">
    <location>
        <begin position="259"/>
        <end position="275"/>
    </location>
</feature>
<dbReference type="EMBL" id="JAVFHQ010000097">
    <property type="protein sequence ID" value="KAK4539381.1"/>
    <property type="molecule type" value="Genomic_DNA"/>
</dbReference>
<feature type="region of interest" description="Disordered" evidence="1">
    <location>
        <begin position="211"/>
        <end position="276"/>
    </location>
</feature>
<feature type="compositionally biased region" description="Basic residues" evidence="1">
    <location>
        <begin position="338"/>
        <end position="348"/>
    </location>
</feature>
<evidence type="ECO:0000313" key="2">
    <source>
        <dbReference type="EMBL" id="KAK4539381.1"/>
    </source>
</evidence>
<gene>
    <name evidence="2" type="ORF">LTR36_010982</name>
</gene>
<accession>A0AAV9J457</accession>
<evidence type="ECO:0000256" key="1">
    <source>
        <dbReference type="SAM" id="MobiDB-lite"/>
    </source>
</evidence>
<dbReference type="AlphaFoldDB" id="A0AAV9J457"/>
<keyword evidence="3" id="KW-1185">Reference proteome</keyword>
<proteinExistence type="predicted"/>
<dbReference type="GO" id="GO:0042797">
    <property type="term" value="P:tRNA transcription by RNA polymerase III"/>
    <property type="evidence" value="ECO:0007669"/>
    <property type="project" value="TreeGrafter"/>
</dbReference>
<feature type="region of interest" description="Disordered" evidence="1">
    <location>
        <begin position="321"/>
        <end position="379"/>
    </location>
</feature>
<feature type="compositionally biased region" description="Gly residues" evidence="1">
    <location>
        <begin position="226"/>
        <end position="241"/>
    </location>
</feature>
<dbReference type="PANTHER" id="PTHR12069">
    <property type="entry name" value="DNA-DIRECTED RNA POLYMERASES III 80 KDA POLYPEPTIDE RNA POLYMERASE III SUBUNIT 5"/>
    <property type="match status" value="1"/>
</dbReference>
<evidence type="ECO:0000313" key="3">
    <source>
        <dbReference type="Proteomes" id="UP001324427"/>
    </source>
</evidence>
<feature type="region of interest" description="Disordered" evidence="1">
    <location>
        <begin position="1"/>
        <end position="21"/>
    </location>
</feature>
<organism evidence="2 3">
    <name type="scientific">Oleoguttula mirabilis</name>
    <dbReference type="NCBI Taxonomy" id="1507867"/>
    <lineage>
        <taxon>Eukaryota</taxon>
        <taxon>Fungi</taxon>
        <taxon>Dikarya</taxon>
        <taxon>Ascomycota</taxon>
        <taxon>Pezizomycotina</taxon>
        <taxon>Dothideomycetes</taxon>
        <taxon>Dothideomycetidae</taxon>
        <taxon>Mycosphaerellales</taxon>
        <taxon>Teratosphaeriaceae</taxon>
        <taxon>Oleoguttula</taxon>
    </lineage>
</organism>
<dbReference type="GO" id="GO:0005666">
    <property type="term" value="C:RNA polymerase III complex"/>
    <property type="evidence" value="ECO:0007669"/>
    <property type="project" value="TreeGrafter"/>
</dbReference>
<dbReference type="PANTHER" id="PTHR12069:SF0">
    <property type="entry name" value="DNA-DIRECTED RNA POLYMERASE III SUBUNIT RPC5"/>
    <property type="match status" value="1"/>
</dbReference>
<sequence length="379" mass="41250">MAPARTHDPTTNNDDNDSADPVTAEYDIYLTPPHPEQIYLLQYPNRVRNRPYNARQGAAPDSIRIKPATGHLELDVNLNTAHNFNKYAGLKWGDAMGIGREVQNNTATYGLAAGFSAAKARSSGRVVVKDRADREHFIRTHLDVFAEAEREELVMHKQTLGGQIMRHDGQAEGAAGMPIYFVGAFRGEQLHLTKVDGTVQMRPQFHHLDAEEQRSRMATSRAAAGDTGGGEGGAAGGGRQGGDQQQQQQARSLLMKNKHTSEETSDKGRLEDRTRRALQQAEQEAWVELEYVDEDQEEAYGLFRERMFVRDVGAVPGLRSGMDGEQFLDAVSAPRRGSPTRRRKRAGRGRGGEGAGEEGDGDGEDEGEEGGGGAGVGAG</sequence>
<dbReference type="Pfam" id="PF04801">
    <property type="entry name" value="RPC5"/>
    <property type="match status" value="2"/>
</dbReference>
<reference evidence="2 3" key="1">
    <citation type="submission" date="2021-11" db="EMBL/GenBank/DDBJ databases">
        <title>Black yeast isolated from Biological Soil Crust.</title>
        <authorList>
            <person name="Kurbessoian T."/>
        </authorList>
    </citation>
    <scope>NUCLEOTIDE SEQUENCE [LARGE SCALE GENOMIC DNA]</scope>
    <source>
        <strain evidence="2 3">CCFEE 5522</strain>
    </source>
</reference>
<dbReference type="Proteomes" id="UP001324427">
    <property type="component" value="Unassembled WGS sequence"/>
</dbReference>